<evidence type="ECO:0000256" key="9">
    <source>
        <dbReference type="ARBA" id="ARBA00023128"/>
    </source>
</evidence>
<dbReference type="GO" id="GO:0000179">
    <property type="term" value="F:rRNA (adenine-N6,N6-)-dimethyltransferase activity"/>
    <property type="evidence" value="ECO:0007669"/>
    <property type="project" value="TreeGrafter"/>
</dbReference>
<comment type="similarity">
    <text evidence="11">Belongs to the class I-like SAM-binding methyltransferase superfamily. rRNA adenine N(6)-methyltransferase family.</text>
</comment>
<dbReference type="EMBL" id="CADEBC010000525">
    <property type="protein sequence ID" value="CAB3245767.1"/>
    <property type="molecule type" value="Genomic_DNA"/>
</dbReference>
<keyword evidence="14" id="KW-1185">Reference proteome</keyword>
<protein>
    <recommendedName>
        <fullName evidence="11">rRNA adenine N(6)-methyltransferase</fullName>
        <ecNumber evidence="11">2.1.1.-</ecNumber>
    </recommendedName>
</protein>
<accession>A0A8S1AQA1</accession>
<keyword evidence="7" id="KW-0809">Transit peptide</keyword>
<evidence type="ECO:0000313" key="13">
    <source>
        <dbReference type="EMBL" id="CAB3249209.1"/>
    </source>
</evidence>
<evidence type="ECO:0000256" key="3">
    <source>
        <dbReference type="ARBA" id="ARBA00022603"/>
    </source>
</evidence>
<keyword evidence="6" id="KW-0694">RNA-binding</keyword>
<evidence type="ECO:0000256" key="6">
    <source>
        <dbReference type="ARBA" id="ARBA00022884"/>
    </source>
</evidence>
<evidence type="ECO:0000256" key="7">
    <source>
        <dbReference type="ARBA" id="ARBA00022946"/>
    </source>
</evidence>
<evidence type="ECO:0000313" key="15">
    <source>
        <dbReference type="Proteomes" id="UP000494256"/>
    </source>
</evidence>
<dbReference type="PANTHER" id="PTHR11727">
    <property type="entry name" value="DIMETHYLADENOSINE TRANSFERASE"/>
    <property type="match status" value="1"/>
</dbReference>
<dbReference type="Pfam" id="PF00398">
    <property type="entry name" value="RrnaAD"/>
    <property type="match status" value="1"/>
</dbReference>
<keyword evidence="10" id="KW-0804">Transcription</keyword>
<proteinExistence type="inferred from homology"/>
<dbReference type="Proteomes" id="UP000494256">
    <property type="component" value="Unassembled WGS sequence"/>
</dbReference>
<dbReference type="PIRSF" id="PIRSF027833">
    <property type="entry name" value="MtTFB2"/>
    <property type="match status" value="1"/>
</dbReference>
<dbReference type="EC" id="2.1.1.-" evidence="11"/>
<keyword evidence="3 11" id="KW-0489">Methyltransferase</keyword>
<sequence length="434" mass="50635">MFKNVLCKSFQLTFTRTRFKVSLRLCHKTSKKQNKEKTPPKLAADVVNYLESLPDYENIKDKVPRSLLRKYKTPESMYLINRKTAKHIANTIKDNVNVGSPIIEVNPGFGFLTEELLEFQSNPIYMYEISNQFSSHLAKFNDKYPGRTILKIEDFFGMWKLAFKDKFDEGSRVKDLLGDLCTDDKDRDVKIIGSMPGLSFVRHLINNIIFHATTNQLGRPDLFITMPGQHYEFLTDNEIQLRKQKTIPALFQMLFDFKVLTSVPKVHFLPWTFQSDSKKVTLMDEHRLYLINITQKKKLPCPSECLPLLWYFFKPHMFSKSTRVIPMLEQWIPGCGVWLITGQDPPDTNKKLAPGIDDAKLPHMTIFTEFGDLNLKQKITVFKKFISWPEFEQCQFRVTMENNLPKFVTQYEDDEKETIGTHIEEQSDSENDTL</sequence>
<evidence type="ECO:0000256" key="10">
    <source>
        <dbReference type="ARBA" id="ARBA00023163"/>
    </source>
</evidence>
<dbReference type="GO" id="GO:0005759">
    <property type="term" value="C:mitochondrial matrix"/>
    <property type="evidence" value="ECO:0007669"/>
    <property type="project" value="TreeGrafter"/>
</dbReference>
<comment type="subcellular location">
    <subcellularLocation>
        <location evidence="1">Mitochondrion</location>
    </subcellularLocation>
</comment>
<dbReference type="InterPro" id="IPR001737">
    <property type="entry name" value="KsgA/Erm"/>
</dbReference>
<dbReference type="OrthoDB" id="9895503at2759"/>
<dbReference type="SUPFAM" id="SSF53335">
    <property type="entry name" value="S-adenosyl-L-methionine-dependent methyltransferases"/>
    <property type="match status" value="1"/>
</dbReference>
<dbReference type="AlphaFoldDB" id="A0A8S1AQA1"/>
<dbReference type="Gene3D" id="3.40.50.150">
    <property type="entry name" value="Vaccinia Virus protein VP39"/>
    <property type="match status" value="1"/>
</dbReference>
<dbReference type="EMBL" id="CADEBD010000344">
    <property type="protein sequence ID" value="CAB3249209.1"/>
    <property type="molecule type" value="Genomic_DNA"/>
</dbReference>
<reference evidence="14 15" key="1">
    <citation type="submission" date="2020-04" db="EMBL/GenBank/DDBJ databases">
        <authorList>
            <person name="Wallbank WR R."/>
            <person name="Pardo Diaz C."/>
            <person name="Kozak K."/>
            <person name="Martin S."/>
            <person name="Jiggins C."/>
            <person name="Moest M."/>
            <person name="Warren A I."/>
            <person name="Byers J.R.P. K."/>
            <person name="Montejo-Kovacevich G."/>
            <person name="Yen C E."/>
        </authorList>
    </citation>
    <scope>NUCLEOTIDE SEQUENCE [LARGE SCALE GENOMIC DNA]</scope>
</reference>
<dbReference type="Proteomes" id="UP000494106">
    <property type="component" value="Unassembled WGS sequence"/>
</dbReference>
<evidence type="ECO:0000313" key="14">
    <source>
        <dbReference type="Proteomes" id="UP000494106"/>
    </source>
</evidence>
<dbReference type="GO" id="GO:0003723">
    <property type="term" value="F:RNA binding"/>
    <property type="evidence" value="ECO:0007669"/>
    <property type="project" value="UniProtKB-KW"/>
</dbReference>
<evidence type="ECO:0000256" key="2">
    <source>
        <dbReference type="ARBA" id="ARBA00022552"/>
    </source>
</evidence>
<name>A0A8S1AQA1_ARCPL</name>
<evidence type="ECO:0000256" key="8">
    <source>
        <dbReference type="ARBA" id="ARBA00023015"/>
    </source>
</evidence>
<dbReference type="PANTHER" id="PTHR11727:SF13">
    <property type="entry name" value="DIMETHYLADENOSINE TRANSFERASE 2, MITOCHONDRIAL"/>
    <property type="match status" value="1"/>
</dbReference>
<keyword evidence="5 11" id="KW-0949">S-adenosyl-L-methionine</keyword>
<keyword evidence="4 11" id="KW-0808">Transferase</keyword>
<dbReference type="GO" id="GO:0006391">
    <property type="term" value="P:transcription initiation at mitochondrial promoter"/>
    <property type="evidence" value="ECO:0007669"/>
    <property type="project" value="TreeGrafter"/>
</dbReference>
<dbReference type="GO" id="GO:0034246">
    <property type="term" value="F:mitochondrial transcription factor activity"/>
    <property type="evidence" value="ECO:0007669"/>
    <property type="project" value="TreeGrafter"/>
</dbReference>
<keyword evidence="8" id="KW-0805">Transcription regulation</keyword>
<dbReference type="InterPro" id="IPR029063">
    <property type="entry name" value="SAM-dependent_MTases_sf"/>
</dbReference>
<evidence type="ECO:0000256" key="11">
    <source>
        <dbReference type="RuleBase" id="RU362106"/>
    </source>
</evidence>
<evidence type="ECO:0000256" key="4">
    <source>
        <dbReference type="ARBA" id="ARBA00022679"/>
    </source>
</evidence>
<evidence type="ECO:0000256" key="5">
    <source>
        <dbReference type="ARBA" id="ARBA00022691"/>
    </source>
</evidence>
<comment type="caution">
    <text evidence="13">The sequence shown here is derived from an EMBL/GenBank/DDBJ whole genome shotgun (WGS) entry which is preliminary data.</text>
</comment>
<gene>
    <name evidence="12" type="ORF">APLA_LOCUS10586</name>
    <name evidence="13" type="ORF">APLA_LOCUS12732</name>
</gene>
<keyword evidence="2 11" id="KW-0698">rRNA processing</keyword>
<evidence type="ECO:0000313" key="12">
    <source>
        <dbReference type="EMBL" id="CAB3245767.1"/>
    </source>
</evidence>
<organism evidence="13 15">
    <name type="scientific">Arctia plantaginis</name>
    <name type="common">Wood tiger moth</name>
    <name type="synonym">Phalaena plantaginis</name>
    <dbReference type="NCBI Taxonomy" id="874455"/>
    <lineage>
        <taxon>Eukaryota</taxon>
        <taxon>Metazoa</taxon>
        <taxon>Ecdysozoa</taxon>
        <taxon>Arthropoda</taxon>
        <taxon>Hexapoda</taxon>
        <taxon>Insecta</taxon>
        <taxon>Pterygota</taxon>
        <taxon>Neoptera</taxon>
        <taxon>Endopterygota</taxon>
        <taxon>Lepidoptera</taxon>
        <taxon>Glossata</taxon>
        <taxon>Ditrysia</taxon>
        <taxon>Noctuoidea</taxon>
        <taxon>Erebidae</taxon>
        <taxon>Arctiinae</taxon>
        <taxon>Arctia</taxon>
    </lineage>
</organism>
<evidence type="ECO:0000256" key="1">
    <source>
        <dbReference type="ARBA" id="ARBA00004173"/>
    </source>
</evidence>
<keyword evidence="9" id="KW-0496">Mitochondrion</keyword>